<sequence>MQRKHQNQLRKQNTREVEEEQKPASQKRHGYGGGNRKKNRSSNISRLIATKRESLGTAEREPPERASFVDFSKKSSISAVLMFALHAFLPLLDPFDFFPIAPKLKIEG</sequence>
<keyword evidence="3" id="KW-1185">Reference proteome</keyword>
<evidence type="ECO:0000313" key="2">
    <source>
        <dbReference type="EMBL" id="CAK9323916.1"/>
    </source>
</evidence>
<dbReference type="EMBL" id="OZ021740">
    <property type="protein sequence ID" value="CAK9323916.1"/>
    <property type="molecule type" value="Genomic_DNA"/>
</dbReference>
<name>A0ABP0YY10_9ROSI</name>
<evidence type="ECO:0000256" key="1">
    <source>
        <dbReference type="SAM" id="MobiDB-lite"/>
    </source>
</evidence>
<reference evidence="2 3" key="1">
    <citation type="submission" date="2024-03" db="EMBL/GenBank/DDBJ databases">
        <authorList>
            <person name="Gkanogiannis A."/>
            <person name="Becerra Lopez-Lavalle L."/>
        </authorList>
    </citation>
    <scope>NUCLEOTIDE SEQUENCE [LARGE SCALE GENOMIC DNA]</scope>
</reference>
<organism evidence="2 3">
    <name type="scientific">Citrullus colocynthis</name>
    <name type="common">colocynth</name>
    <dbReference type="NCBI Taxonomy" id="252529"/>
    <lineage>
        <taxon>Eukaryota</taxon>
        <taxon>Viridiplantae</taxon>
        <taxon>Streptophyta</taxon>
        <taxon>Embryophyta</taxon>
        <taxon>Tracheophyta</taxon>
        <taxon>Spermatophyta</taxon>
        <taxon>Magnoliopsida</taxon>
        <taxon>eudicotyledons</taxon>
        <taxon>Gunneridae</taxon>
        <taxon>Pentapetalae</taxon>
        <taxon>rosids</taxon>
        <taxon>fabids</taxon>
        <taxon>Cucurbitales</taxon>
        <taxon>Cucurbitaceae</taxon>
        <taxon>Benincaseae</taxon>
        <taxon>Citrullus</taxon>
    </lineage>
</organism>
<dbReference type="Proteomes" id="UP001642487">
    <property type="component" value="Chromosome 6"/>
</dbReference>
<gene>
    <name evidence="2" type="ORF">CITCOLO1_LOCUS16131</name>
</gene>
<accession>A0ABP0YY10</accession>
<feature type="compositionally biased region" description="Basic and acidic residues" evidence="1">
    <location>
        <begin position="13"/>
        <end position="22"/>
    </location>
</feature>
<protein>
    <submittedName>
        <fullName evidence="2">Uncharacterized protein</fullName>
    </submittedName>
</protein>
<proteinExistence type="predicted"/>
<feature type="compositionally biased region" description="Basic residues" evidence="1">
    <location>
        <begin position="25"/>
        <end position="40"/>
    </location>
</feature>
<feature type="compositionally biased region" description="Basic and acidic residues" evidence="1">
    <location>
        <begin position="50"/>
        <end position="64"/>
    </location>
</feature>
<feature type="region of interest" description="Disordered" evidence="1">
    <location>
        <begin position="1"/>
        <end position="67"/>
    </location>
</feature>
<evidence type="ECO:0000313" key="3">
    <source>
        <dbReference type="Proteomes" id="UP001642487"/>
    </source>
</evidence>